<evidence type="ECO:0000313" key="10">
    <source>
        <dbReference type="EMBL" id="KAF9610321.1"/>
    </source>
</evidence>
<evidence type="ECO:0000313" key="11">
    <source>
        <dbReference type="Proteomes" id="UP000631114"/>
    </source>
</evidence>
<dbReference type="Proteomes" id="UP000631114">
    <property type="component" value="Unassembled WGS sequence"/>
</dbReference>
<organism evidence="10 11">
    <name type="scientific">Coptis chinensis</name>
    <dbReference type="NCBI Taxonomy" id="261450"/>
    <lineage>
        <taxon>Eukaryota</taxon>
        <taxon>Viridiplantae</taxon>
        <taxon>Streptophyta</taxon>
        <taxon>Embryophyta</taxon>
        <taxon>Tracheophyta</taxon>
        <taxon>Spermatophyta</taxon>
        <taxon>Magnoliopsida</taxon>
        <taxon>Ranunculales</taxon>
        <taxon>Ranunculaceae</taxon>
        <taxon>Coptidoideae</taxon>
        <taxon>Coptis</taxon>
    </lineage>
</organism>
<evidence type="ECO:0000256" key="2">
    <source>
        <dbReference type="ARBA" id="ARBA00022553"/>
    </source>
</evidence>
<keyword evidence="6" id="KW-0418">Kinase</keyword>
<dbReference type="PANTHER" id="PTHR47984">
    <property type="entry name" value="OS01G0323000 PROTEIN"/>
    <property type="match status" value="1"/>
</dbReference>
<accession>A0A835I2Y0</accession>
<sequence length="79" mass="8645">MLFLSPWLGTPVYIEGLRACNQPVLKENAFGEGGYGVVYRGNLINGTPKAVKKLLNNLGQVEKEFRVEVEAIGHVATKT</sequence>
<keyword evidence="8" id="KW-1133">Transmembrane helix</keyword>
<name>A0A835I2Y0_9MAGN</name>
<comment type="subcellular location">
    <subcellularLocation>
        <location evidence="1">Membrane</location>
        <topology evidence="1">Single-pass membrane protein</topology>
    </subcellularLocation>
</comment>
<evidence type="ECO:0000256" key="8">
    <source>
        <dbReference type="ARBA" id="ARBA00022989"/>
    </source>
</evidence>
<evidence type="ECO:0000256" key="5">
    <source>
        <dbReference type="ARBA" id="ARBA00022741"/>
    </source>
</evidence>
<dbReference type="OrthoDB" id="1723272at2759"/>
<keyword evidence="3" id="KW-0808">Transferase</keyword>
<reference evidence="10 11" key="1">
    <citation type="submission" date="2020-10" db="EMBL/GenBank/DDBJ databases">
        <title>The Coptis chinensis genome and diversification of protoberbering-type alkaloids.</title>
        <authorList>
            <person name="Wang B."/>
            <person name="Shu S."/>
            <person name="Song C."/>
            <person name="Liu Y."/>
        </authorList>
    </citation>
    <scope>NUCLEOTIDE SEQUENCE [LARGE SCALE GENOMIC DNA]</scope>
    <source>
        <strain evidence="10">HL-2020</strain>
        <tissue evidence="10">Leaf</tissue>
    </source>
</reference>
<keyword evidence="5" id="KW-0547">Nucleotide-binding</keyword>
<dbReference type="Gene3D" id="3.30.200.20">
    <property type="entry name" value="Phosphorylase Kinase, domain 1"/>
    <property type="match status" value="1"/>
</dbReference>
<evidence type="ECO:0000256" key="7">
    <source>
        <dbReference type="ARBA" id="ARBA00022840"/>
    </source>
</evidence>
<dbReference type="SUPFAM" id="SSF56112">
    <property type="entry name" value="Protein kinase-like (PK-like)"/>
    <property type="match status" value="1"/>
</dbReference>
<comment type="caution">
    <text evidence="10">The sequence shown here is derived from an EMBL/GenBank/DDBJ whole genome shotgun (WGS) entry which is preliminary data.</text>
</comment>
<keyword evidence="9" id="KW-0472">Membrane</keyword>
<dbReference type="PANTHER" id="PTHR47984:SF14">
    <property type="entry name" value="OS01G0323000 PROTEIN"/>
    <property type="match status" value="1"/>
</dbReference>
<gene>
    <name evidence="10" type="ORF">IFM89_021991</name>
</gene>
<evidence type="ECO:0000256" key="6">
    <source>
        <dbReference type="ARBA" id="ARBA00022777"/>
    </source>
</evidence>
<protein>
    <submittedName>
        <fullName evidence="10">Uncharacterized protein</fullName>
    </submittedName>
</protein>
<dbReference type="InterPro" id="IPR011009">
    <property type="entry name" value="Kinase-like_dom_sf"/>
</dbReference>
<keyword evidence="2" id="KW-0597">Phosphoprotein</keyword>
<dbReference type="GO" id="GO:0016020">
    <property type="term" value="C:membrane"/>
    <property type="evidence" value="ECO:0007669"/>
    <property type="project" value="UniProtKB-SubCell"/>
</dbReference>
<dbReference type="GO" id="GO:0005524">
    <property type="term" value="F:ATP binding"/>
    <property type="evidence" value="ECO:0007669"/>
    <property type="project" value="UniProtKB-KW"/>
</dbReference>
<keyword evidence="4" id="KW-0812">Transmembrane</keyword>
<evidence type="ECO:0000256" key="3">
    <source>
        <dbReference type="ARBA" id="ARBA00022679"/>
    </source>
</evidence>
<evidence type="ECO:0000256" key="4">
    <source>
        <dbReference type="ARBA" id="ARBA00022692"/>
    </source>
</evidence>
<dbReference type="EMBL" id="JADFTS010000004">
    <property type="protein sequence ID" value="KAF9610321.1"/>
    <property type="molecule type" value="Genomic_DNA"/>
</dbReference>
<evidence type="ECO:0000256" key="9">
    <source>
        <dbReference type="ARBA" id="ARBA00023136"/>
    </source>
</evidence>
<dbReference type="InterPro" id="IPR052232">
    <property type="entry name" value="RLK_Ser/Thr-Kinase"/>
</dbReference>
<dbReference type="AlphaFoldDB" id="A0A835I2Y0"/>
<proteinExistence type="predicted"/>
<keyword evidence="7" id="KW-0067">ATP-binding</keyword>
<evidence type="ECO:0000256" key="1">
    <source>
        <dbReference type="ARBA" id="ARBA00004167"/>
    </source>
</evidence>
<dbReference type="GO" id="GO:0016301">
    <property type="term" value="F:kinase activity"/>
    <property type="evidence" value="ECO:0007669"/>
    <property type="project" value="UniProtKB-KW"/>
</dbReference>
<keyword evidence="11" id="KW-1185">Reference proteome</keyword>